<gene>
    <name evidence="2" type="ORF">I8752_20435</name>
</gene>
<evidence type="ECO:0000256" key="1">
    <source>
        <dbReference type="SAM" id="MobiDB-lite"/>
    </source>
</evidence>
<organism evidence="2 3">
    <name type="scientific">Dendronalium phyllosphericum CENA369</name>
    <dbReference type="NCBI Taxonomy" id="1725256"/>
    <lineage>
        <taxon>Bacteria</taxon>
        <taxon>Bacillati</taxon>
        <taxon>Cyanobacteriota</taxon>
        <taxon>Cyanophyceae</taxon>
        <taxon>Nostocales</taxon>
        <taxon>Nostocaceae</taxon>
        <taxon>Dendronalium</taxon>
        <taxon>Dendronalium phyllosphericum</taxon>
    </lineage>
</organism>
<reference evidence="2 3" key="1">
    <citation type="journal article" date="2021" name="Int. J. Syst. Evol. Microbiol.">
        <title>Amazonocrinis nigriterrae gen. nov., sp. nov., Atlanticothrix silvestris gen. nov., sp. nov. and Dendronalium phyllosphericum gen. nov., sp. nov., nostocacean cyanobacteria from Brazilian environments.</title>
        <authorList>
            <person name="Alvarenga D.O."/>
            <person name="Andreote A.P.D."/>
            <person name="Branco L.H.Z."/>
            <person name="Delbaje E."/>
            <person name="Cruz R.B."/>
            <person name="Varani A.M."/>
            <person name="Fiore M.F."/>
        </authorList>
    </citation>
    <scope>NUCLEOTIDE SEQUENCE [LARGE SCALE GENOMIC DNA]</scope>
    <source>
        <strain evidence="2 3">CENA369</strain>
    </source>
</reference>
<feature type="region of interest" description="Disordered" evidence="1">
    <location>
        <begin position="175"/>
        <end position="225"/>
    </location>
</feature>
<comment type="caution">
    <text evidence="2">The sequence shown here is derived from an EMBL/GenBank/DDBJ whole genome shotgun (WGS) entry which is preliminary data.</text>
</comment>
<evidence type="ECO:0000313" key="2">
    <source>
        <dbReference type="EMBL" id="MBH8575338.1"/>
    </source>
</evidence>
<keyword evidence="3" id="KW-1185">Reference proteome</keyword>
<protein>
    <submittedName>
        <fullName evidence="2">Uncharacterized protein</fullName>
    </submittedName>
</protein>
<dbReference type="AlphaFoldDB" id="A0A8J7LGP0"/>
<accession>A0A8J7LGP0</accession>
<feature type="compositionally biased region" description="Polar residues" evidence="1">
    <location>
        <begin position="179"/>
        <end position="198"/>
    </location>
</feature>
<sequence length="225" mass="24038">MFANKAIRITVPVLTVAGWLAAIAPSMAITASYNNEYLVCAGRIIRAGEGVTEQAIAQACARSLRPRDLASCVIDIKNKTEIVAADALANCSQARRPKDYGSCVVDVSQNFQKTVRPEDLQLDKEATKQQVLTYCGRSLLPVSFAECVVGLRTEIKNLAPTQVLDTCIDGSDRIGGLPPSSTLLPTQRSTEFSPTFETTPIPGNETSPVPGNQTSPIPANPGSNY</sequence>
<dbReference type="Proteomes" id="UP000662314">
    <property type="component" value="Unassembled WGS sequence"/>
</dbReference>
<dbReference type="EMBL" id="JAECZA010000128">
    <property type="protein sequence ID" value="MBH8575338.1"/>
    <property type="molecule type" value="Genomic_DNA"/>
</dbReference>
<feature type="compositionally biased region" description="Polar residues" evidence="1">
    <location>
        <begin position="204"/>
        <end position="225"/>
    </location>
</feature>
<evidence type="ECO:0000313" key="3">
    <source>
        <dbReference type="Proteomes" id="UP000662314"/>
    </source>
</evidence>
<name>A0A8J7LGP0_9NOST</name>
<proteinExistence type="predicted"/>